<reference evidence="3" key="1">
    <citation type="submission" date="2016-07" db="EMBL/GenBank/DDBJ databases">
        <title>Microvirga ossetica sp. nov. a new species of rhizobia isolated from root nodules of the legume species Vicia alpestris Steven originated from North Ossetia region in the Caucasus.</title>
        <authorList>
            <person name="Safronova V.I."/>
            <person name="Kuznetsova I.G."/>
            <person name="Sazanova A.L."/>
            <person name="Belimov A."/>
            <person name="Andronov E."/>
            <person name="Osledkin Y.S."/>
            <person name="Onishchuk O.P."/>
            <person name="Kurchak O.N."/>
            <person name="Shaposhnikov A.I."/>
            <person name="Willems A."/>
            <person name="Tikhonovich I.A."/>
        </authorList>
    </citation>
    <scope>NUCLEOTIDE SEQUENCE [LARGE SCALE GENOMIC DNA]</scope>
    <source>
        <strain evidence="3">V5/3M</strain>
        <plasmid evidence="3">unnamed3</plasmid>
    </source>
</reference>
<evidence type="ECO:0000259" key="2">
    <source>
        <dbReference type="PROSITE" id="PS51819"/>
    </source>
</evidence>
<feature type="domain" description="VOC" evidence="2">
    <location>
        <begin position="28"/>
        <end position="134"/>
    </location>
</feature>
<dbReference type="GO" id="GO:0004493">
    <property type="term" value="F:methylmalonyl-CoA epimerase activity"/>
    <property type="evidence" value="ECO:0007669"/>
    <property type="project" value="TreeGrafter"/>
</dbReference>
<keyword evidence="3" id="KW-0614">Plasmid</keyword>
<dbReference type="Pfam" id="PF00903">
    <property type="entry name" value="Glyoxalase"/>
    <property type="match status" value="1"/>
</dbReference>
<dbReference type="GO" id="GO:0046872">
    <property type="term" value="F:metal ion binding"/>
    <property type="evidence" value="ECO:0007669"/>
    <property type="project" value="UniProtKB-KW"/>
</dbReference>
<evidence type="ECO:0000256" key="1">
    <source>
        <dbReference type="ARBA" id="ARBA00022723"/>
    </source>
</evidence>
<dbReference type="Gene3D" id="3.10.180.10">
    <property type="entry name" value="2,3-Dihydroxybiphenyl 1,2-Dioxygenase, domain 1"/>
    <property type="match status" value="2"/>
</dbReference>
<dbReference type="InterPro" id="IPR004360">
    <property type="entry name" value="Glyas_Fos-R_dOase_dom"/>
</dbReference>
<protein>
    <recommendedName>
        <fullName evidence="2">VOC domain-containing protein</fullName>
    </recommendedName>
</protein>
<feature type="domain" description="VOC" evidence="2">
    <location>
        <begin position="173"/>
        <end position="296"/>
    </location>
</feature>
<accession>A0A1B2EUZ3</accession>
<dbReference type="PANTHER" id="PTHR43048">
    <property type="entry name" value="METHYLMALONYL-COA EPIMERASE"/>
    <property type="match status" value="1"/>
</dbReference>
<dbReference type="InterPro" id="IPR029068">
    <property type="entry name" value="Glyas_Bleomycin-R_OHBP_Dase"/>
</dbReference>
<dbReference type="GO" id="GO:0046491">
    <property type="term" value="P:L-methylmalonyl-CoA metabolic process"/>
    <property type="evidence" value="ECO:0007669"/>
    <property type="project" value="TreeGrafter"/>
</dbReference>
<geneLocation type="plasmid" evidence="3">
    <name>unnamed3</name>
</geneLocation>
<dbReference type="PANTHER" id="PTHR43048:SF3">
    <property type="entry name" value="METHYLMALONYL-COA EPIMERASE, MITOCHONDRIAL"/>
    <property type="match status" value="1"/>
</dbReference>
<dbReference type="PROSITE" id="PS51819">
    <property type="entry name" value="VOC"/>
    <property type="match status" value="2"/>
</dbReference>
<sequence>MSLQTTVKHGPGSIELPRGPSPLVKAHELLFAHFERPDLDKAEAYLCDFGLVRAEKSDNELFMRGAGPKPYIYRITRGPRARFLGLGLSVSEAENLETLAKAFGSRVECAGGPGGGFVVRLRDPQGIEVEVLHGMTPSTPLPVRPPIQHNAPTHIVRVNDTQRPKFEPPQVTKLGHLVLETPDFDRSVRWYIDTFGFIPSDVMCLPDGTPIGSFMRLDRGAEPTDHHTLFVSTGLESKVDHVAFEVIDLDAVEMGQQVMMANSYRHAWGVGRHLLGSQIFDYWRDPWGQKHEHYADGDLFDADQPPGYHLMDREGLYQWGPDLPDDFIDARLTARRLWNLLKIAANDRARFRRMLALKDSLSRPSRKWQR</sequence>
<dbReference type="AlphaFoldDB" id="A0A1B2EUZ3"/>
<dbReference type="RefSeq" id="WP_099514765.1">
    <property type="nucleotide sequence ID" value="NZ_CP016618.1"/>
</dbReference>
<evidence type="ECO:0000313" key="3">
    <source>
        <dbReference type="EMBL" id="ANY83785.1"/>
    </source>
</evidence>
<dbReference type="SUPFAM" id="SSF54593">
    <property type="entry name" value="Glyoxalase/Bleomycin resistance protein/Dihydroxybiphenyl dioxygenase"/>
    <property type="match status" value="1"/>
</dbReference>
<gene>
    <name evidence="3" type="ORF">BB934_36770</name>
</gene>
<dbReference type="OrthoDB" id="9803142at2"/>
<proteinExistence type="predicted"/>
<name>A0A1B2EUZ3_9HYPH</name>
<dbReference type="EMBL" id="CP016618">
    <property type="protein sequence ID" value="ANY83785.1"/>
    <property type="molecule type" value="Genomic_DNA"/>
</dbReference>
<dbReference type="KEGG" id="moc:BB934_36770"/>
<dbReference type="InterPro" id="IPR037523">
    <property type="entry name" value="VOC_core"/>
</dbReference>
<dbReference type="InterPro" id="IPR051785">
    <property type="entry name" value="MMCE/EMCE_epimerase"/>
</dbReference>
<organism evidence="3">
    <name type="scientific">Microvirga ossetica</name>
    <dbReference type="NCBI Taxonomy" id="1882682"/>
    <lineage>
        <taxon>Bacteria</taxon>
        <taxon>Pseudomonadati</taxon>
        <taxon>Pseudomonadota</taxon>
        <taxon>Alphaproteobacteria</taxon>
        <taxon>Hyphomicrobiales</taxon>
        <taxon>Methylobacteriaceae</taxon>
        <taxon>Microvirga</taxon>
    </lineage>
</organism>
<keyword evidence="1" id="KW-0479">Metal-binding</keyword>